<keyword evidence="3" id="KW-1185">Reference proteome</keyword>
<organism evidence="2 3">
    <name type="scientific">Imshaugia aleurites</name>
    <dbReference type="NCBI Taxonomy" id="172621"/>
    <lineage>
        <taxon>Eukaryota</taxon>
        <taxon>Fungi</taxon>
        <taxon>Dikarya</taxon>
        <taxon>Ascomycota</taxon>
        <taxon>Pezizomycotina</taxon>
        <taxon>Lecanoromycetes</taxon>
        <taxon>OSLEUM clade</taxon>
        <taxon>Lecanoromycetidae</taxon>
        <taxon>Lecanorales</taxon>
        <taxon>Lecanorineae</taxon>
        <taxon>Parmeliaceae</taxon>
        <taxon>Imshaugia</taxon>
    </lineage>
</organism>
<gene>
    <name evidence="2" type="ORF">IMSHALPRED_003177</name>
</gene>
<evidence type="ECO:0000313" key="3">
    <source>
        <dbReference type="Proteomes" id="UP000664534"/>
    </source>
</evidence>
<feature type="region of interest" description="Disordered" evidence="1">
    <location>
        <begin position="450"/>
        <end position="545"/>
    </location>
</feature>
<feature type="region of interest" description="Disordered" evidence="1">
    <location>
        <begin position="566"/>
        <end position="585"/>
    </location>
</feature>
<evidence type="ECO:0000256" key="1">
    <source>
        <dbReference type="SAM" id="MobiDB-lite"/>
    </source>
</evidence>
<comment type="caution">
    <text evidence="2">The sequence shown here is derived from an EMBL/GenBank/DDBJ whole genome shotgun (WGS) entry which is preliminary data.</text>
</comment>
<dbReference type="OrthoDB" id="5421195at2759"/>
<dbReference type="Proteomes" id="UP000664534">
    <property type="component" value="Unassembled WGS sequence"/>
</dbReference>
<accession>A0A8H3J755</accession>
<reference evidence="2" key="1">
    <citation type="submission" date="2021-03" db="EMBL/GenBank/DDBJ databases">
        <authorList>
            <person name="Tagirdzhanova G."/>
        </authorList>
    </citation>
    <scope>NUCLEOTIDE SEQUENCE</scope>
</reference>
<dbReference type="EMBL" id="CAJPDT010000166">
    <property type="protein sequence ID" value="CAF9942055.1"/>
    <property type="molecule type" value="Genomic_DNA"/>
</dbReference>
<evidence type="ECO:0000313" key="2">
    <source>
        <dbReference type="EMBL" id="CAF9942055.1"/>
    </source>
</evidence>
<feature type="region of interest" description="Disordered" evidence="1">
    <location>
        <begin position="349"/>
        <end position="377"/>
    </location>
</feature>
<sequence>MPARTTPYPGGEGVGVGLVDDVDPNLRTCLAEEYSNAKKANDGEIYRKIRQYHFQQNLRFEWRWWSRLSPHGKRCLKQLLRHEELTAALDALRGIPGLWGGMRLHTWNTILAIKCDDLSGSPSRRYGIAEDSTGNLALPIPYWGCLGEASPARHERMQHVDEVTVKALELRAPRVCTRDADEVRGQILGGTIFSAFGEEDRAGIWARVQAVDDLIPSLDALFENLKYLKVLADCMARLLSPLPGDTVSTALFKAFSDTNQRPDRAIIQVTESSFSSSPASSADGADLGVRQLFAYAMRHYLQMPRDLRGKELLARHTTNVDRPVLREFADLAEPLGFESPEITALKENPQMRDARNSSETSKPLLMTDGAGVKKKRRCGLPSVEEYTKDSESLFINHLHSVDDEQGEGLTSFVRKSIYSAFFGKPSSLSLEEFHPKDDAIEQGQELERQELERQERERQEREREEQARQELERQGLGRQKLDKQKQEKLDQEEKAKQKHARLAQTRKDHQERSQRLKLKRLHQEKSGGQAQEREEWEQPNLEDERRLGDQQRIGLDELLDIVQDVNPQPREDIQAESSGARLEETSDNTTVRINFKIRDGVIWKPVSTHVTERSDSSEIEKVAMKWVRKKWRLFNTELRMLAPQQCYDAAMTNGTYTILLMQESDINIDHEPLLSAMKIGIEAKERTPHPRSEKDLSEI</sequence>
<dbReference type="AlphaFoldDB" id="A0A8H3J755"/>
<dbReference type="InterPro" id="IPR022198">
    <property type="entry name" value="DUF3723"/>
</dbReference>
<dbReference type="Pfam" id="PF12520">
    <property type="entry name" value="DUF3723"/>
    <property type="match status" value="3"/>
</dbReference>
<protein>
    <submittedName>
        <fullName evidence="2">Uncharacterized protein</fullName>
    </submittedName>
</protein>
<proteinExistence type="predicted"/>
<feature type="compositionally biased region" description="Basic and acidic residues" evidence="1">
    <location>
        <begin position="450"/>
        <end position="495"/>
    </location>
</feature>
<feature type="compositionally biased region" description="Basic and acidic residues" evidence="1">
    <location>
        <begin position="505"/>
        <end position="514"/>
    </location>
</feature>
<name>A0A8H3J755_9LECA</name>